<dbReference type="GO" id="GO:0016020">
    <property type="term" value="C:membrane"/>
    <property type="evidence" value="ECO:0007669"/>
    <property type="project" value="UniProtKB-SubCell"/>
</dbReference>
<feature type="transmembrane region" description="Helical" evidence="5">
    <location>
        <begin position="203"/>
        <end position="225"/>
    </location>
</feature>
<feature type="transmembrane region" description="Helical" evidence="5">
    <location>
        <begin position="511"/>
        <end position="534"/>
    </location>
</feature>
<dbReference type="PANTHER" id="PTHR23507">
    <property type="entry name" value="ZGC:174356"/>
    <property type="match status" value="1"/>
</dbReference>
<feature type="transmembrane region" description="Helical" evidence="5">
    <location>
        <begin position="231"/>
        <end position="249"/>
    </location>
</feature>
<comment type="subcellular location">
    <subcellularLocation>
        <location evidence="1">Membrane</location>
        <topology evidence="1">Multi-pass membrane protein</topology>
    </subcellularLocation>
</comment>
<evidence type="ECO:0000256" key="2">
    <source>
        <dbReference type="ARBA" id="ARBA00022692"/>
    </source>
</evidence>
<dbReference type="InterPro" id="IPR011701">
    <property type="entry name" value="MFS"/>
</dbReference>
<feature type="transmembrane region" description="Helical" evidence="5">
    <location>
        <begin position="445"/>
        <end position="470"/>
    </location>
</feature>
<dbReference type="Pfam" id="PF07690">
    <property type="entry name" value="MFS_1"/>
    <property type="match status" value="1"/>
</dbReference>
<organism evidence="6 7">
    <name type="scientific">Ephemerocybe angulata</name>
    <dbReference type="NCBI Taxonomy" id="980116"/>
    <lineage>
        <taxon>Eukaryota</taxon>
        <taxon>Fungi</taxon>
        <taxon>Dikarya</taxon>
        <taxon>Basidiomycota</taxon>
        <taxon>Agaricomycotina</taxon>
        <taxon>Agaricomycetes</taxon>
        <taxon>Agaricomycetidae</taxon>
        <taxon>Agaricales</taxon>
        <taxon>Agaricineae</taxon>
        <taxon>Psathyrellaceae</taxon>
        <taxon>Ephemerocybe</taxon>
    </lineage>
</organism>
<feature type="transmembrane region" description="Helical" evidence="5">
    <location>
        <begin position="482"/>
        <end position="505"/>
    </location>
</feature>
<feature type="transmembrane region" description="Helical" evidence="5">
    <location>
        <begin position="164"/>
        <end position="191"/>
    </location>
</feature>
<dbReference type="SUPFAM" id="SSF103473">
    <property type="entry name" value="MFS general substrate transporter"/>
    <property type="match status" value="1"/>
</dbReference>
<reference evidence="6 7" key="1">
    <citation type="journal article" date="2020" name="ISME J.">
        <title>Uncovering the hidden diversity of litter-decomposition mechanisms in mushroom-forming fungi.</title>
        <authorList>
            <person name="Floudas D."/>
            <person name="Bentzer J."/>
            <person name="Ahren D."/>
            <person name="Johansson T."/>
            <person name="Persson P."/>
            <person name="Tunlid A."/>
        </authorList>
    </citation>
    <scope>NUCLEOTIDE SEQUENCE [LARGE SCALE GENOMIC DNA]</scope>
    <source>
        <strain evidence="6 7">CBS 175.51</strain>
    </source>
</reference>
<dbReference type="PANTHER" id="PTHR23507:SF1">
    <property type="entry name" value="FI18259P1-RELATED"/>
    <property type="match status" value="1"/>
</dbReference>
<dbReference type="InterPro" id="IPR036259">
    <property type="entry name" value="MFS_trans_sf"/>
</dbReference>
<sequence length="573" mass="63142">MAGPGEMTSLLQDGREGRPERAESVWWNRRSAWWALSAAPLLNMTIGIVLAPKIEVYTGLACMSHRPELFEKIADNSLLKSAVVALPRLCATDPEVRRVVAQLTTAETTMLGILSCLATGWWSSLSDRTGRRTLFFAAASGMLCANVIYILVNRFWRYLPGGYWWILLGPLIEGSFGGMPASMVAFTAYVGDTTSEQRRSKTLSINFGLYWVGFSIGPLVGNLALRMTGNIMSIFYIAVTLQAAFLLYTKFIMLEPLSKAQQEQARANWKLHHEPGQQSLTRQGLLLAKVWDLFAPIVRPLEAIKPVLKKSMDPTVRPRRDWNLFLAAVSIGCLFIIAGDLPFKFQYASAAFHWTAEENGFFLSTLSASRGIYLIIILPLIIKYFKPPTQEIEIKVESDTEPSGYKTIKQKLESPTFDLRLARISIFFEGAVHVVMVLFPSPGSLYFLGVFGTVGAGFPPAVQSVALSLYIHQGGEEVGKVFGALGVIQTLCGQIISPVLYGFVYVLTVNIFPLSIFVASTIAITSSGLILFLVRMPTHHEIIAKHTDVSGFNPGTSIRWGQSTDQAGALVEI</sequence>
<keyword evidence="2 5" id="KW-0812">Transmembrane</keyword>
<feature type="transmembrane region" description="Helical" evidence="5">
    <location>
        <begin position="361"/>
        <end position="382"/>
    </location>
</feature>
<feature type="transmembrane region" description="Helical" evidence="5">
    <location>
        <begin position="32"/>
        <end position="51"/>
    </location>
</feature>
<accession>A0A8H5B3C1</accession>
<dbReference type="OrthoDB" id="3026777at2759"/>
<proteinExistence type="predicted"/>
<keyword evidence="4 5" id="KW-0472">Membrane</keyword>
<evidence type="ECO:0000256" key="5">
    <source>
        <dbReference type="SAM" id="Phobius"/>
    </source>
</evidence>
<name>A0A8H5B3C1_9AGAR</name>
<feature type="transmembrane region" description="Helical" evidence="5">
    <location>
        <begin position="133"/>
        <end position="152"/>
    </location>
</feature>
<comment type="caution">
    <text evidence="6">The sequence shown here is derived from an EMBL/GenBank/DDBJ whole genome shotgun (WGS) entry which is preliminary data.</text>
</comment>
<protein>
    <recommendedName>
        <fullName evidence="8">MFS general substrate transporter</fullName>
    </recommendedName>
</protein>
<evidence type="ECO:0008006" key="8">
    <source>
        <dbReference type="Google" id="ProtNLM"/>
    </source>
</evidence>
<keyword evidence="7" id="KW-1185">Reference proteome</keyword>
<evidence type="ECO:0000313" key="6">
    <source>
        <dbReference type="EMBL" id="KAF5315936.1"/>
    </source>
</evidence>
<dbReference type="Gene3D" id="1.20.1250.20">
    <property type="entry name" value="MFS general substrate transporter like domains"/>
    <property type="match status" value="1"/>
</dbReference>
<gene>
    <name evidence="6" type="ORF">D9611_005019</name>
</gene>
<feature type="transmembrane region" description="Helical" evidence="5">
    <location>
        <begin position="322"/>
        <end position="341"/>
    </location>
</feature>
<dbReference type="EMBL" id="JAACJK010000220">
    <property type="protein sequence ID" value="KAF5315936.1"/>
    <property type="molecule type" value="Genomic_DNA"/>
</dbReference>
<dbReference type="AlphaFoldDB" id="A0A8H5B3C1"/>
<evidence type="ECO:0000256" key="4">
    <source>
        <dbReference type="ARBA" id="ARBA00023136"/>
    </source>
</evidence>
<keyword evidence="3 5" id="KW-1133">Transmembrane helix</keyword>
<evidence type="ECO:0000313" key="7">
    <source>
        <dbReference type="Proteomes" id="UP000541558"/>
    </source>
</evidence>
<evidence type="ECO:0000256" key="3">
    <source>
        <dbReference type="ARBA" id="ARBA00022989"/>
    </source>
</evidence>
<dbReference type="GO" id="GO:0022857">
    <property type="term" value="F:transmembrane transporter activity"/>
    <property type="evidence" value="ECO:0007669"/>
    <property type="project" value="InterPro"/>
</dbReference>
<dbReference type="Proteomes" id="UP000541558">
    <property type="component" value="Unassembled WGS sequence"/>
</dbReference>
<evidence type="ECO:0000256" key="1">
    <source>
        <dbReference type="ARBA" id="ARBA00004141"/>
    </source>
</evidence>